<protein>
    <submittedName>
        <fullName evidence="1">Uncharacterized protein</fullName>
    </submittedName>
</protein>
<reference evidence="1 2" key="1">
    <citation type="submission" date="2023-03" db="EMBL/GenBank/DDBJ databases">
        <title>Genome sequence of Lichtheimia ornata CBS 291.66.</title>
        <authorList>
            <person name="Mohabir J.T."/>
            <person name="Shea T.P."/>
            <person name="Kurbessoian T."/>
            <person name="Berby B."/>
            <person name="Fontaine J."/>
            <person name="Livny J."/>
            <person name="Gnirke A."/>
            <person name="Stajich J.E."/>
            <person name="Cuomo C.A."/>
        </authorList>
    </citation>
    <scope>NUCLEOTIDE SEQUENCE [LARGE SCALE GENOMIC DNA]</scope>
    <source>
        <strain evidence="1">CBS 291.66</strain>
    </source>
</reference>
<accession>A0AAD7XRP1</accession>
<dbReference type="GeneID" id="83219826"/>
<dbReference type="Proteomes" id="UP001234581">
    <property type="component" value="Unassembled WGS sequence"/>
</dbReference>
<dbReference type="RefSeq" id="XP_058336849.1">
    <property type="nucleotide sequence ID" value="XM_058492383.1"/>
</dbReference>
<sequence>MDKAYVVQHVGDLNTPQSLNTLSDFEAALELLYPFKHHHHTTKDLKELLNLPIIPDPCNARYSPMQRTKKVLILESESEVDDEE</sequence>
<dbReference type="EMBL" id="JARTCD010000129">
    <property type="protein sequence ID" value="KAJ8651935.1"/>
    <property type="molecule type" value="Genomic_DNA"/>
</dbReference>
<organism evidence="1 2">
    <name type="scientific">Lichtheimia ornata</name>
    <dbReference type="NCBI Taxonomy" id="688661"/>
    <lineage>
        <taxon>Eukaryota</taxon>
        <taxon>Fungi</taxon>
        <taxon>Fungi incertae sedis</taxon>
        <taxon>Mucoromycota</taxon>
        <taxon>Mucoromycotina</taxon>
        <taxon>Mucoromycetes</taxon>
        <taxon>Mucorales</taxon>
        <taxon>Lichtheimiaceae</taxon>
        <taxon>Lichtheimia</taxon>
    </lineage>
</organism>
<dbReference type="AlphaFoldDB" id="A0AAD7XRP1"/>
<gene>
    <name evidence="1" type="ORF">O0I10_012482</name>
</gene>
<evidence type="ECO:0000313" key="1">
    <source>
        <dbReference type="EMBL" id="KAJ8651935.1"/>
    </source>
</evidence>
<evidence type="ECO:0000313" key="2">
    <source>
        <dbReference type="Proteomes" id="UP001234581"/>
    </source>
</evidence>
<keyword evidence="2" id="KW-1185">Reference proteome</keyword>
<proteinExistence type="predicted"/>
<name>A0AAD7XRP1_9FUNG</name>
<comment type="caution">
    <text evidence="1">The sequence shown here is derived from an EMBL/GenBank/DDBJ whole genome shotgun (WGS) entry which is preliminary data.</text>
</comment>